<organism evidence="4 5">
    <name type="scientific">Microlunatus antarcticus</name>
    <dbReference type="NCBI Taxonomy" id="53388"/>
    <lineage>
        <taxon>Bacteria</taxon>
        <taxon>Bacillati</taxon>
        <taxon>Actinomycetota</taxon>
        <taxon>Actinomycetes</taxon>
        <taxon>Propionibacteriales</taxon>
        <taxon>Propionibacteriaceae</taxon>
        <taxon>Microlunatus</taxon>
    </lineage>
</organism>
<dbReference type="SUPFAM" id="SSF53613">
    <property type="entry name" value="Ribokinase-like"/>
    <property type="match status" value="1"/>
</dbReference>
<evidence type="ECO:0000256" key="1">
    <source>
        <dbReference type="ARBA" id="ARBA00022679"/>
    </source>
</evidence>
<dbReference type="InterPro" id="IPR011611">
    <property type="entry name" value="PfkB_dom"/>
</dbReference>
<keyword evidence="2 4" id="KW-0418">Kinase</keyword>
<accession>A0A7W5JWD4</accession>
<keyword evidence="5" id="KW-1185">Reference proteome</keyword>
<dbReference type="Pfam" id="PF00294">
    <property type="entry name" value="PfkB"/>
    <property type="match status" value="1"/>
</dbReference>
<reference evidence="4 5" key="1">
    <citation type="submission" date="2020-08" db="EMBL/GenBank/DDBJ databases">
        <title>Sequencing the genomes of 1000 actinobacteria strains.</title>
        <authorList>
            <person name="Klenk H.-P."/>
        </authorList>
    </citation>
    <scope>NUCLEOTIDE SEQUENCE [LARGE SCALE GENOMIC DNA]</scope>
    <source>
        <strain evidence="4 5">DSM 11053</strain>
    </source>
</reference>
<dbReference type="GO" id="GO:0016301">
    <property type="term" value="F:kinase activity"/>
    <property type="evidence" value="ECO:0007669"/>
    <property type="project" value="UniProtKB-KW"/>
</dbReference>
<comment type="caution">
    <text evidence="4">The sequence shown here is derived from an EMBL/GenBank/DDBJ whole genome shotgun (WGS) entry which is preliminary data.</text>
</comment>
<dbReference type="Proteomes" id="UP000565572">
    <property type="component" value="Unassembled WGS sequence"/>
</dbReference>
<evidence type="ECO:0000256" key="2">
    <source>
        <dbReference type="ARBA" id="ARBA00022777"/>
    </source>
</evidence>
<proteinExistence type="predicted"/>
<name>A0A7W5JWD4_9ACTN</name>
<evidence type="ECO:0000313" key="4">
    <source>
        <dbReference type="EMBL" id="MBB3327552.1"/>
    </source>
</evidence>
<evidence type="ECO:0000313" key="5">
    <source>
        <dbReference type="Proteomes" id="UP000565572"/>
    </source>
</evidence>
<feature type="domain" description="Carbohydrate kinase PfkB" evidence="3">
    <location>
        <begin position="6"/>
        <end position="299"/>
    </location>
</feature>
<dbReference type="Gene3D" id="3.40.1190.20">
    <property type="match status" value="1"/>
</dbReference>
<protein>
    <submittedName>
        <fullName evidence="4">Sugar/nucleoside kinase (Ribokinase family)</fullName>
    </submittedName>
</protein>
<dbReference type="GO" id="GO:0005829">
    <property type="term" value="C:cytosol"/>
    <property type="evidence" value="ECO:0007669"/>
    <property type="project" value="TreeGrafter"/>
</dbReference>
<dbReference type="InterPro" id="IPR029056">
    <property type="entry name" value="Ribokinase-like"/>
</dbReference>
<dbReference type="PANTHER" id="PTHR10584">
    <property type="entry name" value="SUGAR KINASE"/>
    <property type="match status" value="1"/>
</dbReference>
<dbReference type="RefSeq" id="WP_198423378.1">
    <property type="nucleotide sequence ID" value="NZ_JACHZG010000001.1"/>
</dbReference>
<gene>
    <name evidence="4" type="ORF">FHX39_002496</name>
</gene>
<evidence type="ECO:0000259" key="3">
    <source>
        <dbReference type="Pfam" id="PF00294"/>
    </source>
</evidence>
<dbReference type="AlphaFoldDB" id="A0A7W5JWD4"/>
<sequence length="317" mass="32609">MTPGRLVMVGGMLVDVVMFVPHLPVPGGDVLATSALVTTGGGFNLLAAARRQGLPGAYLGPHGTGRFGDQIRADLAAEGITLGLPPSPEDDSGFCIGLVDGAAERTYATHPGVEGRLTSEQLDRTPLRPDDAVWLSGYDLAYAHGPVAARWFAGLPTTHRTFFDPGPIAGDLDPALLRAVLGRADWVSLNAHEAGLLTSASDAEHAVRAWSRTLPLPRAGVLVRDGAAGCWLLETACPDDAVRVAVPLAPFDPTDTSGAGDCHLGTFAAALQRGEDPAPATRWANAAAALCVQRVGPATGPTYAEVEAALAGAGPHS</sequence>
<dbReference type="PANTHER" id="PTHR10584:SF166">
    <property type="entry name" value="RIBOKINASE"/>
    <property type="match status" value="1"/>
</dbReference>
<dbReference type="EMBL" id="JACHZG010000001">
    <property type="protein sequence ID" value="MBB3327552.1"/>
    <property type="molecule type" value="Genomic_DNA"/>
</dbReference>
<keyword evidence="1" id="KW-0808">Transferase</keyword>